<feature type="region of interest" description="Disordered" evidence="5">
    <location>
        <begin position="612"/>
        <end position="650"/>
    </location>
</feature>
<dbReference type="GO" id="GO:0005524">
    <property type="term" value="F:ATP binding"/>
    <property type="evidence" value="ECO:0007669"/>
    <property type="project" value="InterPro"/>
</dbReference>
<dbReference type="InterPro" id="IPR000719">
    <property type="entry name" value="Prot_kinase_dom"/>
</dbReference>
<evidence type="ECO:0000259" key="6">
    <source>
        <dbReference type="PROSITE" id="PS50011"/>
    </source>
</evidence>
<feature type="domain" description="Protein kinase" evidence="6">
    <location>
        <begin position="1"/>
        <end position="109"/>
    </location>
</feature>
<comment type="catalytic activity">
    <reaction evidence="2">
        <text>L-threonyl-[protein] + ATP = O-phospho-L-threonyl-[protein] + ADP + H(+)</text>
        <dbReference type="Rhea" id="RHEA:46608"/>
        <dbReference type="Rhea" id="RHEA-COMP:11060"/>
        <dbReference type="Rhea" id="RHEA-COMP:11605"/>
        <dbReference type="ChEBI" id="CHEBI:15378"/>
        <dbReference type="ChEBI" id="CHEBI:30013"/>
        <dbReference type="ChEBI" id="CHEBI:30616"/>
        <dbReference type="ChEBI" id="CHEBI:61977"/>
        <dbReference type="ChEBI" id="CHEBI:456216"/>
        <dbReference type="EC" id="2.7.11.1"/>
    </reaction>
</comment>
<keyword evidence="8" id="KW-1185">Reference proteome</keyword>
<dbReference type="Gene3D" id="1.10.510.10">
    <property type="entry name" value="Transferase(Phosphotransferase) domain 1"/>
    <property type="match status" value="1"/>
</dbReference>
<dbReference type="InterPro" id="IPR001180">
    <property type="entry name" value="CNH_dom"/>
</dbReference>
<dbReference type="SUPFAM" id="SSF56112">
    <property type="entry name" value="Protein kinase-like (PK-like)"/>
    <property type="match status" value="1"/>
</dbReference>
<feature type="compositionally biased region" description="Basic and acidic residues" evidence="5">
    <location>
        <begin position="612"/>
        <end position="649"/>
    </location>
</feature>
<gene>
    <name evidence="7" type="ORF">RR46_10121</name>
</gene>
<dbReference type="GO" id="GO:0005737">
    <property type="term" value="C:cytoplasm"/>
    <property type="evidence" value="ECO:0007669"/>
    <property type="project" value="TreeGrafter"/>
</dbReference>
<feature type="coiled-coil region" evidence="4">
    <location>
        <begin position="210"/>
        <end position="386"/>
    </location>
</feature>
<dbReference type="EMBL" id="KQ459582">
    <property type="protein sequence ID" value="KPI98803.1"/>
    <property type="molecule type" value="Genomic_DNA"/>
</dbReference>
<dbReference type="PROSITE" id="PS50011">
    <property type="entry name" value="PROTEIN_KINASE_DOM"/>
    <property type="match status" value="1"/>
</dbReference>
<accession>A0A194Q0H5</accession>
<dbReference type="GO" id="GO:0004674">
    <property type="term" value="F:protein serine/threonine kinase activity"/>
    <property type="evidence" value="ECO:0007669"/>
    <property type="project" value="UniProtKB-EC"/>
</dbReference>
<dbReference type="STRING" id="66420.A0A194Q0H5"/>
<keyword evidence="7" id="KW-0418">Kinase</keyword>
<proteinExistence type="predicted"/>
<feature type="region of interest" description="Disordered" evidence="5">
    <location>
        <begin position="1721"/>
        <end position="1752"/>
    </location>
</feature>
<comment type="catalytic activity">
    <reaction evidence="3">
        <text>L-seryl-[protein] + ATP = O-phospho-L-seryl-[protein] + ADP + H(+)</text>
        <dbReference type="Rhea" id="RHEA:17989"/>
        <dbReference type="Rhea" id="RHEA-COMP:9863"/>
        <dbReference type="Rhea" id="RHEA-COMP:11604"/>
        <dbReference type="ChEBI" id="CHEBI:15378"/>
        <dbReference type="ChEBI" id="CHEBI:29999"/>
        <dbReference type="ChEBI" id="CHEBI:30616"/>
        <dbReference type="ChEBI" id="CHEBI:83421"/>
        <dbReference type="ChEBI" id="CHEBI:456216"/>
        <dbReference type="EC" id="2.7.11.1"/>
    </reaction>
</comment>
<dbReference type="Pfam" id="PF00069">
    <property type="entry name" value="Pkinase"/>
    <property type="match status" value="1"/>
</dbReference>
<protein>
    <submittedName>
        <fullName evidence="7">Citron Rho-interacting kinase</fullName>
    </submittedName>
</protein>
<evidence type="ECO:0000256" key="4">
    <source>
        <dbReference type="SAM" id="Coils"/>
    </source>
</evidence>
<keyword evidence="4" id="KW-0175">Coiled coil</keyword>
<feature type="compositionally biased region" description="Basic and acidic residues" evidence="5">
    <location>
        <begin position="548"/>
        <end position="572"/>
    </location>
</feature>
<name>A0A194Q0H5_PAPXU</name>
<dbReference type="GO" id="GO:0005856">
    <property type="term" value="C:cytoskeleton"/>
    <property type="evidence" value="ECO:0007669"/>
    <property type="project" value="TreeGrafter"/>
</dbReference>
<dbReference type="InterPro" id="IPR050839">
    <property type="entry name" value="Rho-assoc_Ser/Thr_Kinase"/>
</dbReference>
<organism evidence="7 8">
    <name type="scientific">Papilio xuthus</name>
    <name type="common">Asian swallowtail butterfly</name>
    <dbReference type="NCBI Taxonomy" id="66420"/>
    <lineage>
        <taxon>Eukaryota</taxon>
        <taxon>Metazoa</taxon>
        <taxon>Ecdysozoa</taxon>
        <taxon>Arthropoda</taxon>
        <taxon>Hexapoda</taxon>
        <taxon>Insecta</taxon>
        <taxon>Pterygota</taxon>
        <taxon>Neoptera</taxon>
        <taxon>Endopterygota</taxon>
        <taxon>Lepidoptera</taxon>
        <taxon>Glossata</taxon>
        <taxon>Ditrysia</taxon>
        <taxon>Papilionoidea</taxon>
        <taxon>Papilionidae</taxon>
        <taxon>Papilioninae</taxon>
        <taxon>Papilio</taxon>
    </lineage>
</organism>
<feature type="coiled-coil region" evidence="4">
    <location>
        <begin position="911"/>
        <end position="1117"/>
    </location>
</feature>
<sequence length="1765" mass="196425">MALHIIKETTPNKVEIPENYGSACDYWSLGVVAFELVTLKRPFSSGDDDSLPEILANIQRYGSKKNAEPPFEEFPQGPSAAWRSLVGGLLRVAPAKRFSYLDTLQQPALAHLRLHSIRDQAPPWVPHLRGPEDASYFNPPPRTPPPPSAVPFRSRPPFAGQLPFVGYSFVACNNHDDSSGGFNASHDCTAIDLATFKSAEKLAVMRGREIASLQGRLAEAEAAAAAAGERARRDADAEAERTRAKLQAEITALSLQNKRLERQVEVEKEERMALQRTNQELSSGIIERSNSELRAAQTRLMELQAERDSIKEELNRLQIKYTELHAENTRNNSAMEAARAQEKHYKRSNSELRATQTRLMELQAERDSIKEELNRLQMKYSELHAENTRNNSAMEAARAQEKHYKDIIHEARELRHRRLTEINVRAIDTIAKERALRRQTLSGGEAEGARLAAAEAGAAKEARLRARAEAKLAAADAETDSLRAELDVVRTQLATAQETLSARRRNSSAATHQLNEVQQQLEEQRAQNKALLIQVQELERSVQEAARREASLEEQSARTEARLREKLEEAETRATAALQDESRRREKVNGLEQLVRQLEREVSALEKRSCATCADREREQEREHEHADVESERARDCRSDTESVADGHAHSHAQLTVLREQLERAEAQLQARADEIATLRQETRAANLAKWRKEREYNELSVESKSTARELKRLEERLTLAQEARKTSEQKAATLQTELTTLRPQHQRAIVDLDNLRQQLTKLKQEHEVVQTEVDRSRNDIRKLKSELQYSEKRRMHAEEQEELSSRERAQLRDELTALRTHNNDLMTKLIKYKVKQIVTAMESHQKRCKRKISSEKPVVRPKPAYLKIGTGPNAWSQRLRLALAADLLRGRCRSVDNALSAIHTHLATNNKALQEACTLLEDQLTELEKLTDLHEVKNKDLESETQRMRSELEACRARLETAERAAAERAAAAGLAAQRGDEARDQARHANTQLQLLRERLESREARVAELESRLAALEGERSAAAAALGSAARRVRDLQEESAALRTRAHHHHAHALQLQASLADAQEEAAAAREASEAASAWWRTRETKADATIRQQAKLIDFLQAKVEEANRKKCSLSNKLFGRSGRRAAASPPLMRVNRELREEVERLRAKLAANDIPPTPKREKAFEKPKKLVNGIGSMDLLEDVLEPSLLIVWSDGNRERMNARCEEAALVLTRGDRELRARMLSPEATNLPHNEANRAFLGHSKTIVFALYRSKWRRLGGGEGGSEAVAVCSSAGERAEWVSRLRAPPAGYRALALCDMRAPPHTALYVAPHAIAIGGPEGLHSLRGEVRIEWEGCVSPARACGAVRCAAACGGRALVVCGALLAHGGLLALGSALRRAPSLRPTFSLTRVRLPDVITPHILKVNAEESGEGPCAVVACGRRVFVLRFDAANTEFKIARSLTIDRPPSALLLTARHLFLAGEKPLKVNLPAGALETFAMEDATVAAAARAHSAPRALVLVRAKPLELLICYAECGVFVDEMGRRTRHEDPKWSAAVHSWEFVAPFLYAVGSDRVTVIYLSEEAYRAPPCTCDSSSLASSVSECYLPEVFNYKVREPVLLGTAPNGIIIRSTIDDGYSVSIIDGLSAFRSIGASLESLETISDSKGSSSDLTVSCTDLSQHEMSNESVEVNTGFLADIRKRAKQLRNAKRKETDKTSDDVIKEILTTEVGLKRVSGGRKSPAATSEFDSDTETDNEPSSAKGTADLCAEMFARQVRFK</sequence>
<feature type="region of interest" description="Disordered" evidence="5">
    <location>
        <begin position="548"/>
        <end position="576"/>
    </location>
</feature>
<dbReference type="PANTHER" id="PTHR22988">
    <property type="entry name" value="MYOTONIC DYSTROPHY S/T KINASE-RELATED"/>
    <property type="match status" value="1"/>
</dbReference>
<evidence type="ECO:0000313" key="7">
    <source>
        <dbReference type="EMBL" id="KPI98803.1"/>
    </source>
</evidence>
<evidence type="ECO:0000256" key="3">
    <source>
        <dbReference type="ARBA" id="ARBA00048679"/>
    </source>
</evidence>
<evidence type="ECO:0000256" key="1">
    <source>
        <dbReference type="ARBA" id="ARBA00022553"/>
    </source>
</evidence>
<dbReference type="GO" id="GO:0031032">
    <property type="term" value="P:actomyosin structure organization"/>
    <property type="evidence" value="ECO:0007669"/>
    <property type="project" value="TreeGrafter"/>
</dbReference>
<dbReference type="InterPro" id="IPR011009">
    <property type="entry name" value="Kinase-like_dom_sf"/>
</dbReference>
<dbReference type="PANTHER" id="PTHR22988:SF71">
    <property type="entry name" value="CITRON RHO-INTERACTING KINASE"/>
    <property type="match status" value="1"/>
</dbReference>
<evidence type="ECO:0000313" key="8">
    <source>
        <dbReference type="Proteomes" id="UP000053268"/>
    </source>
</evidence>
<keyword evidence="1" id="KW-0597">Phosphoprotein</keyword>
<reference evidence="7 8" key="1">
    <citation type="journal article" date="2015" name="Nat. Commun.">
        <title>Outbred genome sequencing and CRISPR/Cas9 gene editing in butterflies.</title>
        <authorList>
            <person name="Li X."/>
            <person name="Fan D."/>
            <person name="Zhang W."/>
            <person name="Liu G."/>
            <person name="Zhang L."/>
            <person name="Zhao L."/>
            <person name="Fang X."/>
            <person name="Chen L."/>
            <person name="Dong Y."/>
            <person name="Chen Y."/>
            <person name="Ding Y."/>
            <person name="Zhao R."/>
            <person name="Feng M."/>
            <person name="Zhu Y."/>
            <person name="Feng Y."/>
            <person name="Jiang X."/>
            <person name="Zhu D."/>
            <person name="Xiang H."/>
            <person name="Feng X."/>
            <person name="Li S."/>
            <person name="Wang J."/>
            <person name="Zhang G."/>
            <person name="Kronforst M.R."/>
            <person name="Wang W."/>
        </authorList>
    </citation>
    <scope>NUCLEOTIDE SEQUENCE [LARGE SCALE GENOMIC DNA]</scope>
    <source>
        <strain evidence="7">Ya'a_city_454_Px</strain>
        <tissue evidence="7">Whole body</tissue>
    </source>
</reference>
<evidence type="ECO:0000256" key="5">
    <source>
        <dbReference type="SAM" id="MobiDB-lite"/>
    </source>
</evidence>
<dbReference type="Proteomes" id="UP000053268">
    <property type="component" value="Unassembled WGS sequence"/>
</dbReference>
<dbReference type="Pfam" id="PF00780">
    <property type="entry name" value="CNH"/>
    <property type="match status" value="1"/>
</dbReference>
<keyword evidence="7" id="KW-0808">Transferase</keyword>
<evidence type="ECO:0000256" key="2">
    <source>
        <dbReference type="ARBA" id="ARBA00047899"/>
    </source>
</evidence>